<evidence type="ECO:0000259" key="1">
    <source>
        <dbReference type="Pfam" id="PF10549"/>
    </source>
</evidence>
<gene>
    <name evidence="2" type="ORF">LH440_07175</name>
</gene>
<evidence type="ECO:0000313" key="3">
    <source>
        <dbReference type="Proteomes" id="UP001200247"/>
    </source>
</evidence>
<dbReference type="EMBL" id="JAJAXM010000010">
    <property type="protein sequence ID" value="MCG9025686.1"/>
    <property type="molecule type" value="Genomic_DNA"/>
</dbReference>
<dbReference type="InterPro" id="IPR018877">
    <property type="entry name" value="Phage_P22_Orf201_C"/>
</dbReference>
<evidence type="ECO:0000313" key="2">
    <source>
        <dbReference type="EMBL" id="MCG9025686.1"/>
    </source>
</evidence>
<reference evidence="2 3" key="1">
    <citation type="submission" date="2021-10" db="EMBL/GenBank/DDBJ databases">
        <title>Whole-genome sequencing analysis of Laribacter hongkongensis: virulence gene profiles, carbohydrate-active enzyme prediction, and antimicrobial resistance characterization.</title>
        <authorList>
            <person name="Yuan P."/>
            <person name="Zhan Y."/>
            <person name="Chen D."/>
        </authorList>
    </citation>
    <scope>NUCLEOTIDE SEQUENCE [LARGE SCALE GENOMIC DNA]</scope>
    <source>
        <strain evidence="2 3">W67</strain>
    </source>
</reference>
<organism evidence="2 3">
    <name type="scientific">Laribacter hongkongensis</name>
    <dbReference type="NCBI Taxonomy" id="168471"/>
    <lineage>
        <taxon>Bacteria</taxon>
        <taxon>Pseudomonadati</taxon>
        <taxon>Pseudomonadota</taxon>
        <taxon>Betaproteobacteria</taxon>
        <taxon>Neisseriales</taxon>
        <taxon>Aquaspirillaceae</taxon>
        <taxon>Laribacter</taxon>
    </lineage>
</organism>
<dbReference type="Pfam" id="PF09669">
    <property type="entry name" value="Phage_pRha"/>
    <property type="match status" value="1"/>
</dbReference>
<dbReference type="Pfam" id="PF10549">
    <property type="entry name" value="ORF11CD3"/>
    <property type="match status" value="1"/>
</dbReference>
<proteinExistence type="predicted"/>
<dbReference type="NCBIfam" id="TIGR02681">
    <property type="entry name" value="phage_pRha"/>
    <property type="match status" value="1"/>
</dbReference>
<protein>
    <submittedName>
        <fullName evidence="2">Rha family transcriptional regulator</fullName>
    </submittedName>
</protein>
<comment type="caution">
    <text evidence="2">The sequence shown here is derived from an EMBL/GenBank/DDBJ whole genome shotgun (WGS) entry which is preliminary data.</text>
</comment>
<feature type="domain" description="Bacteriophage P22 Orf201 C-terminal" evidence="1">
    <location>
        <begin position="124"/>
        <end position="170"/>
    </location>
</feature>
<dbReference type="RefSeq" id="WP_239893868.1">
    <property type="nucleotide sequence ID" value="NZ_JAJAXM010000010.1"/>
</dbReference>
<sequence length="173" mass="19516">MNELKISNLNDFVMLAGDKIVTDSRKVAAHFTKQHAKVLRDIRRIISETGEEFAKANFGFCFENSSLQNGKPQPLYRITKDGFMLLVMGFTGKKAMQIKLAFLSAFSAMADHIRQIAESDFKAYIAIAAEFQKGRDTASLCGRGLGAWRRIKPGLQRRLEYLENKIQPSLLLN</sequence>
<accession>A0ABD4SPM0</accession>
<name>A0ABD4SPM0_9NEIS</name>
<dbReference type="Proteomes" id="UP001200247">
    <property type="component" value="Unassembled WGS sequence"/>
</dbReference>
<dbReference type="AlphaFoldDB" id="A0ABD4SPM0"/>
<dbReference type="InterPro" id="IPR014054">
    <property type="entry name" value="Phage_regulatory_Rha"/>
</dbReference>